<dbReference type="EMBL" id="RPHB01000002">
    <property type="protein sequence ID" value="MBW3466931.1"/>
    <property type="molecule type" value="Genomic_DNA"/>
</dbReference>
<name>A0A951M7K4_9BACT</name>
<organism evidence="1 2">
    <name type="scientific">Arthrospiribacter ruber</name>
    <dbReference type="NCBI Taxonomy" id="2487934"/>
    <lineage>
        <taxon>Bacteria</taxon>
        <taxon>Pseudomonadati</taxon>
        <taxon>Bacteroidota</taxon>
        <taxon>Cytophagia</taxon>
        <taxon>Cytophagales</taxon>
        <taxon>Cyclobacteriaceae</taxon>
        <taxon>Arthrospiribacter</taxon>
    </lineage>
</organism>
<protein>
    <submittedName>
        <fullName evidence="1">Uncharacterized protein</fullName>
    </submittedName>
</protein>
<dbReference type="Proteomes" id="UP000727490">
    <property type="component" value="Unassembled WGS sequence"/>
</dbReference>
<proteinExistence type="predicted"/>
<sequence>MLPFISKLEVGQQIIYNDLKDEFDELGELTGGLNKKNWLLQLQGKLISIGLGNLSEEVVKIIEETFGGNQITQ</sequence>
<dbReference type="RefSeq" id="WP_219287145.1">
    <property type="nucleotide sequence ID" value="NZ_RPHB01000002.1"/>
</dbReference>
<gene>
    <name evidence="1" type="ORF">EGN73_03800</name>
</gene>
<keyword evidence="2" id="KW-1185">Reference proteome</keyword>
<reference evidence="1 2" key="1">
    <citation type="journal article" date="2020" name="Syst. Appl. Microbiol.">
        <title>Arthrospiribacter ruber gen. nov., sp. nov., a novel bacterium isolated from Arthrospira cultures.</title>
        <authorList>
            <person name="Waleron M."/>
            <person name="Misztak A."/>
            <person name="Waleron M.M."/>
            <person name="Furmaniak M."/>
            <person name="Mrozik A."/>
            <person name="Waleron K."/>
        </authorList>
    </citation>
    <scope>NUCLEOTIDE SEQUENCE [LARGE SCALE GENOMIC DNA]</scope>
    <source>
        <strain evidence="1 2">DPMB0001</strain>
    </source>
</reference>
<evidence type="ECO:0000313" key="2">
    <source>
        <dbReference type="Proteomes" id="UP000727490"/>
    </source>
</evidence>
<evidence type="ECO:0000313" key="1">
    <source>
        <dbReference type="EMBL" id="MBW3466931.1"/>
    </source>
</evidence>
<accession>A0A951M7K4</accession>
<comment type="caution">
    <text evidence="1">The sequence shown here is derived from an EMBL/GenBank/DDBJ whole genome shotgun (WGS) entry which is preliminary data.</text>
</comment>
<dbReference type="AlphaFoldDB" id="A0A951M7K4"/>